<dbReference type="GeneID" id="37143952"/>
<dbReference type="PROSITE" id="PS51257">
    <property type="entry name" value="PROKAR_LIPOPROTEIN"/>
    <property type="match status" value="1"/>
</dbReference>
<keyword evidence="2" id="KW-1185">Reference proteome</keyword>
<organism evidence="1 2">
    <name type="scientific">Aspergillus uvarum CBS 121591</name>
    <dbReference type="NCBI Taxonomy" id="1448315"/>
    <lineage>
        <taxon>Eukaryota</taxon>
        <taxon>Fungi</taxon>
        <taxon>Dikarya</taxon>
        <taxon>Ascomycota</taxon>
        <taxon>Pezizomycotina</taxon>
        <taxon>Eurotiomycetes</taxon>
        <taxon>Eurotiomycetidae</taxon>
        <taxon>Eurotiales</taxon>
        <taxon>Aspergillaceae</taxon>
        <taxon>Aspergillus</taxon>
        <taxon>Aspergillus subgen. Circumdati</taxon>
    </lineage>
</organism>
<proteinExistence type="predicted"/>
<gene>
    <name evidence="1" type="ORF">BO82DRAFT_45285</name>
</gene>
<dbReference type="EMBL" id="KZ821691">
    <property type="protein sequence ID" value="PYH83069.1"/>
    <property type="molecule type" value="Genomic_DNA"/>
</dbReference>
<dbReference type="VEuPathDB" id="FungiDB:BO82DRAFT_45285"/>
<dbReference type="RefSeq" id="XP_025493269.1">
    <property type="nucleotide sequence ID" value="XM_025641210.1"/>
</dbReference>
<sequence>MAVKNPLPYRCSQPPALSAIVASTVACSIGHNHHSVALSGQSRLLLLLRKQPGMFTYTTAGSEPSVLPIALSSLAGTRNHDDNGVYTSQGCMSQEL</sequence>
<reference evidence="1 2" key="1">
    <citation type="submission" date="2016-12" db="EMBL/GenBank/DDBJ databases">
        <title>The genomes of Aspergillus section Nigri reveals drivers in fungal speciation.</title>
        <authorList>
            <consortium name="DOE Joint Genome Institute"/>
            <person name="Vesth T.C."/>
            <person name="Nybo J."/>
            <person name="Theobald S."/>
            <person name="Brandl J."/>
            <person name="Frisvad J.C."/>
            <person name="Nielsen K.F."/>
            <person name="Lyhne E.K."/>
            <person name="Kogle M.E."/>
            <person name="Kuo A."/>
            <person name="Riley R."/>
            <person name="Clum A."/>
            <person name="Nolan M."/>
            <person name="Lipzen A."/>
            <person name="Salamov A."/>
            <person name="Henrissat B."/>
            <person name="Wiebenga A."/>
            <person name="De Vries R.P."/>
            <person name="Grigoriev I.V."/>
            <person name="Mortensen U.H."/>
            <person name="Andersen M.R."/>
            <person name="Baker S.E."/>
        </authorList>
    </citation>
    <scope>NUCLEOTIDE SEQUENCE [LARGE SCALE GENOMIC DNA]</scope>
    <source>
        <strain evidence="1 2">CBS 121591</strain>
    </source>
</reference>
<dbReference type="Proteomes" id="UP000248340">
    <property type="component" value="Unassembled WGS sequence"/>
</dbReference>
<protein>
    <submittedName>
        <fullName evidence="1">Uncharacterized protein</fullName>
    </submittedName>
</protein>
<accession>A0A319CFH0</accession>
<name>A0A319CFH0_9EURO</name>
<dbReference type="AlphaFoldDB" id="A0A319CFH0"/>
<evidence type="ECO:0000313" key="2">
    <source>
        <dbReference type="Proteomes" id="UP000248340"/>
    </source>
</evidence>
<evidence type="ECO:0000313" key="1">
    <source>
        <dbReference type="EMBL" id="PYH83069.1"/>
    </source>
</evidence>